<dbReference type="GO" id="GO:0043023">
    <property type="term" value="F:ribosomal large subunit binding"/>
    <property type="evidence" value="ECO:0007669"/>
    <property type="project" value="TreeGrafter"/>
</dbReference>
<evidence type="ECO:0000256" key="4">
    <source>
        <dbReference type="ARBA" id="ARBA00022917"/>
    </source>
</evidence>
<organism evidence="8 9">
    <name type="scientific">Papillibacter cinnamivorans DSM 12816</name>
    <dbReference type="NCBI Taxonomy" id="1122930"/>
    <lineage>
        <taxon>Bacteria</taxon>
        <taxon>Bacillati</taxon>
        <taxon>Bacillota</taxon>
        <taxon>Clostridia</taxon>
        <taxon>Eubacteriales</taxon>
        <taxon>Oscillospiraceae</taxon>
        <taxon>Papillibacter</taxon>
    </lineage>
</organism>
<dbReference type="HAMAP" id="MF_00040">
    <property type="entry name" value="RRF"/>
    <property type="match status" value="1"/>
</dbReference>
<evidence type="ECO:0000313" key="8">
    <source>
        <dbReference type="EMBL" id="SMC37052.1"/>
    </source>
</evidence>
<comment type="similarity">
    <text evidence="2 5">Belongs to the RRF family.</text>
</comment>
<dbReference type="PANTHER" id="PTHR20982">
    <property type="entry name" value="RIBOSOME RECYCLING FACTOR"/>
    <property type="match status" value="1"/>
</dbReference>
<feature type="domain" description="Ribosome recycling factor" evidence="7">
    <location>
        <begin position="22"/>
        <end position="183"/>
    </location>
</feature>
<dbReference type="InterPro" id="IPR002661">
    <property type="entry name" value="Ribosome_recyc_fac"/>
</dbReference>
<dbReference type="EMBL" id="FWXW01000001">
    <property type="protein sequence ID" value="SMC37052.1"/>
    <property type="molecule type" value="Genomic_DNA"/>
</dbReference>
<dbReference type="NCBIfam" id="TIGR00496">
    <property type="entry name" value="frr"/>
    <property type="match status" value="1"/>
</dbReference>
<dbReference type="FunFam" id="3.30.1360.40:FF:000001">
    <property type="entry name" value="Ribosome-recycling factor"/>
    <property type="match status" value="1"/>
</dbReference>
<proteinExistence type="inferred from homology"/>
<reference evidence="8 9" key="1">
    <citation type="submission" date="2017-04" db="EMBL/GenBank/DDBJ databases">
        <authorList>
            <person name="Afonso C.L."/>
            <person name="Miller P.J."/>
            <person name="Scott M.A."/>
            <person name="Spackman E."/>
            <person name="Goraichik I."/>
            <person name="Dimitrov K.M."/>
            <person name="Suarez D.L."/>
            <person name="Swayne D.E."/>
        </authorList>
    </citation>
    <scope>NUCLEOTIDE SEQUENCE [LARGE SCALE GENOMIC DNA]</scope>
    <source>
        <strain evidence="8 9">DSM 12816</strain>
    </source>
</reference>
<comment type="function">
    <text evidence="5">Responsible for the release of ribosomes from messenger RNA at the termination of protein biosynthesis. May increase the efficiency of translation by recycling ribosomes from one round of translation to another.</text>
</comment>
<evidence type="ECO:0000256" key="6">
    <source>
        <dbReference type="SAM" id="MobiDB-lite"/>
    </source>
</evidence>
<dbReference type="PANTHER" id="PTHR20982:SF3">
    <property type="entry name" value="MITOCHONDRIAL RIBOSOME RECYCLING FACTOR PSEUDO 1"/>
    <property type="match status" value="1"/>
</dbReference>
<keyword evidence="3 5" id="KW-0963">Cytoplasm</keyword>
<dbReference type="Gene3D" id="3.30.1360.40">
    <property type="match status" value="1"/>
</dbReference>
<dbReference type="AlphaFoldDB" id="A0A1W1YLP1"/>
<sequence>MMKEAYKEYSDKMQKTIEVVGNEFAGVRAGRANASVLARIMVDYYGAPTPISQVATVSSPDPRTLMIQPWDGSLTKAIEKAILTSDLGINPQNDGKVIRLAFPQLTEERRKDLIRQVRKYAENGKVAIRNIRRDAVEAFKEQKKKSEITEDDLKSAEKDMQDLTDKSCKDIDALLAKKENELMEL</sequence>
<gene>
    <name evidence="5" type="primary">frr</name>
    <name evidence="8" type="ORF">SAMN02745168_0507</name>
</gene>
<dbReference type="GO" id="GO:0005737">
    <property type="term" value="C:cytoplasm"/>
    <property type="evidence" value="ECO:0007669"/>
    <property type="project" value="UniProtKB-SubCell"/>
</dbReference>
<dbReference type="RefSeq" id="WP_200809657.1">
    <property type="nucleotide sequence ID" value="NZ_FWXW01000001.1"/>
</dbReference>
<evidence type="ECO:0000256" key="3">
    <source>
        <dbReference type="ARBA" id="ARBA00022490"/>
    </source>
</evidence>
<evidence type="ECO:0000313" key="9">
    <source>
        <dbReference type="Proteomes" id="UP000192790"/>
    </source>
</evidence>
<evidence type="ECO:0000256" key="2">
    <source>
        <dbReference type="ARBA" id="ARBA00005912"/>
    </source>
</evidence>
<evidence type="ECO:0000256" key="1">
    <source>
        <dbReference type="ARBA" id="ARBA00004496"/>
    </source>
</evidence>
<dbReference type="SUPFAM" id="SSF55194">
    <property type="entry name" value="Ribosome recycling factor, RRF"/>
    <property type="match status" value="1"/>
</dbReference>
<dbReference type="Pfam" id="PF01765">
    <property type="entry name" value="RRF"/>
    <property type="match status" value="1"/>
</dbReference>
<comment type="subcellular location">
    <subcellularLocation>
        <location evidence="1 5">Cytoplasm</location>
    </subcellularLocation>
</comment>
<accession>A0A1W1YLP1</accession>
<protein>
    <recommendedName>
        <fullName evidence="5">Ribosome-recycling factor</fullName>
        <shortName evidence="5">RRF</shortName>
    </recommendedName>
    <alternativeName>
        <fullName evidence="5">Ribosome-releasing factor</fullName>
    </alternativeName>
</protein>
<dbReference type="Proteomes" id="UP000192790">
    <property type="component" value="Unassembled WGS sequence"/>
</dbReference>
<dbReference type="GO" id="GO:0006415">
    <property type="term" value="P:translational termination"/>
    <property type="evidence" value="ECO:0007669"/>
    <property type="project" value="UniProtKB-UniRule"/>
</dbReference>
<dbReference type="FunFam" id="1.10.132.20:FF:000001">
    <property type="entry name" value="Ribosome-recycling factor"/>
    <property type="match status" value="1"/>
</dbReference>
<feature type="region of interest" description="Disordered" evidence="6">
    <location>
        <begin position="142"/>
        <end position="161"/>
    </location>
</feature>
<evidence type="ECO:0000259" key="7">
    <source>
        <dbReference type="Pfam" id="PF01765"/>
    </source>
</evidence>
<dbReference type="InterPro" id="IPR023584">
    <property type="entry name" value="Ribosome_recyc_fac_dom"/>
</dbReference>
<dbReference type="STRING" id="1122930.SAMN02745168_0507"/>
<dbReference type="Gene3D" id="1.10.132.20">
    <property type="entry name" value="Ribosome-recycling factor"/>
    <property type="match status" value="1"/>
</dbReference>
<dbReference type="CDD" id="cd00520">
    <property type="entry name" value="RRF"/>
    <property type="match status" value="1"/>
</dbReference>
<keyword evidence="4 5" id="KW-0648">Protein biosynthesis</keyword>
<dbReference type="InterPro" id="IPR036191">
    <property type="entry name" value="RRF_sf"/>
</dbReference>
<name>A0A1W1YLP1_9FIRM</name>
<evidence type="ECO:0000256" key="5">
    <source>
        <dbReference type="HAMAP-Rule" id="MF_00040"/>
    </source>
</evidence>
<keyword evidence="9" id="KW-1185">Reference proteome</keyword>